<protein>
    <recommendedName>
        <fullName evidence="4">TnsA endonuclease N-terminal domain-containing protein</fullName>
    </recommendedName>
</protein>
<dbReference type="EMBL" id="JAAVJH010000003">
    <property type="protein sequence ID" value="NJR78411.1"/>
    <property type="molecule type" value="Genomic_DNA"/>
</dbReference>
<gene>
    <name evidence="2" type="ORF">HBH26_07230</name>
</gene>
<dbReference type="RefSeq" id="WP_168133899.1">
    <property type="nucleotide sequence ID" value="NZ_JAAVJH010000003.1"/>
</dbReference>
<keyword evidence="3" id="KW-1185">Reference proteome</keyword>
<evidence type="ECO:0000313" key="2">
    <source>
        <dbReference type="EMBL" id="NJR78411.1"/>
    </source>
</evidence>
<evidence type="ECO:0000256" key="1">
    <source>
        <dbReference type="SAM" id="MobiDB-lite"/>
    </source>
</evidence>
<reference evidence="2 3" key="1">
    <citation type="submission" date="2020-03" db="EMBL/GenBank/DDBJ databases">
        <authorList>
            <person name="Wang L."/>
            <person name="He N."/>
            <person name="Li Y."/>
            <person name="Fang Y."/>
            <person name="Zhang F."/>
        </authorList>
    </citation>
    <scope>NUCLEOTIDE SEQUENCE [LARGE SCALE GENOMIC DNA]</scope>
    <source>
        <strain evidence="2 3">36D10-4-7</strain>
    </source>
</reference>
<name>A0ABX1CK87_9SPHN</name>
<accession>A0ABX1CK87</accession>
<organism evidence="2 3">
    <name type="scientific">Sphingomonas corticis</name>
    <dbReference type="NCBI Taxonomy" id="2722791"/>
    <lineage>
        <taxon>Bacteria</taxon>
        <taxon>Pseudomonadati</taxon>
        <taxon>Pseudomonadota</taxon>
        <taxon>Alphaproteobacteria</taxon>
        <taxon>Sphingomonadales</taxon>
        <taxon>Sphingomonadaceae</taxon>
        <taxon>Sphingomonas</taxon>
    </lineage>
</organism>
<comment type="caution">
    <text evidence="2">The sequence shown here is derived from an EMBL/GenBank/DDBJ whole genome shotgun (WGS) entry which is preliminary data.</text>
</comment>
<dbReference type="Proteomes" id="UP000732399">
    <property type="component" value="Unassembled WGS sequence"/>
</dbReference>
<feature type="region of interest" description="Disordered" evidence="1">
    <location>
        <begin position="28"/>
        <end position="47"/>
    </location>
</feature>
<evidence type="ECO:0000313" key="3">
    <source>
        <dbReference type="Proteomes" id="UP000732399"/>
    </source>
</evidence>
<evidence type="ECO:0008006" key="4">
    <source>
        <dbReference type="Google" id="ProtNLM"/>
    </source>
</evidence>
<proteinExistence type="predicted"/>
<sequence>MTAHASPDAESDVPPFIRIPHPLECRPLRPRRDPRWMPRGSSPEIDAPRRSRVENWHDPRLEAAIDAGQMRINFNYGGPFGRTAGFSVKSNRAVYHEGPIECAAWVEAETLTSRLDLEFQPLRIVWRRDHGRTRHITLDAGFEMEDHSIVFAEYKGHRDFFDQPDTADLLDEAEEVLVAHGASLRREVGADLVGTLLHRTLKDVFDDRNTVFDRVADVAAIRESVLREGGVAPLGVVLERLGGDRRTASAKLNAMSVRRLVRIDPSRPQMPDTPVDLPPERTPGRLRAFLRHHAVREVLQ</sequence>